<dbReference type="RefSeq" id="WP_062500012.1">
    <property type="nucleotide sequence ID" value="NZ_MXAN01000097.1"/>
</dbReference>
<dbReference type="AlphaFoldDB" id="A0A1V4GMN7"/>
<gene>
    <name evidence="1" type="ORF">B5J94_12180</name>
</gene>
<evidence type="ECO:0000313" key="2">
    <source>
        <dbReference type="Proteomes" id="UP000191025"/>
    </source>
</evidence>
<comment type="caution">
    <text evidence="1">The sequence shown here is derived from an EMBL/GenBank/DDBJ whole genome shotgun (WGS) entry which is preliminary data.</text>
</comment>
<dbReference type="EMBL" id="MXAN01000097">
    <property type="protein sequence ID" value="OPH33904.1"/>
    <property type="molecule type" value="Genomic_DNA"/>
</dbReference>
<organism evidence="1 2">
    <name type="scientific">Moraxella lacunata</name>
    <dbReference type="NCBI Taxonomy" id="477"/>
    <lineage>
        <taxon>Bacteria</taxon>
        <taxon>Pseudomonadati</taxon>
        <taxon>Pseudomonadota</taxon>
        <taxon>Gammaproteobacteria</taxon>
        <taxon>Moraxellales</taxon>
        <taxon>Moraxellaceae</taxon>
        <taxon>Moraxella</taxon>
    </lineage>
</organism>
<sequence length="117" mass="13336">MRSVNYIDDLRQIPCDKKFVNLKSLVKEIELQKKESIAIEIGIATEVALLYAFNEFNVDDNIAEGFASQYPNLAENQSLYQDLLAKGADTDIENLTSYIDRIKGKIYEIELTDRLGE</sequence>
<reference evidence="2" key="1">
    <citation type="submission" date="2017-03" db="EMBL/GenBank/DDBJ databases">
        <title>Draft genome sequence of Moraxella equi CCUG 4950T type strain.</title>
        <authorList>
            <person name="Salva-Serra F."/>
            <person name="Engstrom-Jakobsson H."/>
            <person name="Thorell K."/>
            <person name="Jaen-Luchoro D."/>
            <person name="Gonzales-Siles L."/>
            <person name="Karlsson R."/>
            <person name="Yazdan S."/>
            <person name="Boulund F."/>
            <person name="Johnning A."/>
            <person name="Engstrand L."/>
            <person name="Kristiansson E."/>
            <person name="Moore E."/>
        </authorList>
    </citation>
    <scope>NUCLEOTIDE SEQUENCE [LARGE SCALE GENOMIC DNA]</scope>
    <source>
        <strain evidence="2">CCUG 4441</strain>
    </source>
</reference>
<proteinExistence type="predicted"/>
<protein>
    <submittedName>
        <fullName evidence="1">Uncharacterized protein</fullName>
    </submittedName>
</protein>
<accession>A0A1V4GMN7</accession>
<evidence type="ECO:0000313" key="1">
    <source>
        <dbReference type="EMBL" id="OPH33904.1"/>
    </source>
</evidence>
<name>A0A1V4GMN7_MORLA</name>
<dbReference type="Proteomes" id="UP000191025">
    <property type="component" value="Unassembled WGS sequence"/>
</dbReference>